<keyword evidence="2" id="KW-1185">Reference proteome</keyword>
<comment type="caution">
    <text evidence="1">The sequence shown here is derived from an EMBL/GenBank/DDBJ whole genome shotgun (WGS) entry which is preliminary data.</text>
</comment>
<evidence type="ECO:0000313" key="1">
    <source>
        <dbReference type="EMBL" id="MED6217362.1"/>
    </source>
</evidence>
<reference evidence="1 2" key="1">
    <citation type="journal article" date="2023" name="Plants (Basel)">
        <title>Bridging the Gap: Combining Genomics and Transcriptomics Approaches to Understand Stylosanthes scabra, an Orphan Legume from the Brazilian Caatinga.</title>
        <authorList>
            <person name="Ferreira-Neto J.R.C."/>
            <person name="da Silva M.D."/>
            <person name="Binneck E."/>
            <person name="de Melo N.F."/>
            <person name="da Silva R.H."/>
            <person name="de Melo A.L.T.M."/>
            <person name="Pandolfi V."/>
            <person name="Bustamante F.O."/>
            <person name="Brasileiro-Vidal A.C."/>
            <person name="Benko-Iseppon A.M."/>
        </authorList>
    </citation>
    <scope>NUCLEOTIDE SEQUENCE [LARGE SCALE GENOMIC DNA]</scope>
    <source>
        <tissue evidence="1">Leaves</tissue>
    </source>
</reference>
<dbReference type="Proteomes" id="UP001341840">
    <property type="component" value="Unassembled WGS sequence"/>
</dbReference>
<dbReference type="EMBL" id="JASCZI010271909">
    <property type="protein sequence ID" value="MED6217362.1"/>
    <property type="molecule type" value="Genomic_DNA"/>
</dbReference>
<protein>
    <submittedName>
        <fullName evidence="1">Uncharacterized protein</fullName>
    </submittedName>
</protein>
<organism evidence="1 2">
    <name type="scientific">Stylosanthes scabra</name>
    <dbReference type="NCBI Taxonomy" id="79078"/>
    <lineage>
        <taxon>Eukaryota</taxon>
        <taxon>Viridiplantae</taxon>
        <taxon>Streptophyta</taxon>
        <taxon>Embryophyta</taxon>
        <taxon>Tracheophyta</taxon>
        <taxon>Spermatophyta</taxon>
        <taxon>Magnoliopsida</taxon>
        <taxon>eudicotyledons</taxon>
        <taxon>Gunneridae</taxon>
        <taxon>Pentapetalae</taxon>
        <taxon>rosids</taxon>
        <taxon>fabids</taxon>
        <taxon>Fabales</taxon>
        <taxon>Fabaceae</taxon>
        <taxon>Papilionoideae</taxon>
        <taxon>50 kb inversion clade</taxon>
        <taxon>dalbergioids sensu lato</taxon>
        <taxon>Dalbergieae</taxon>
        <taxon>Pterocarpus clade</taxon>
        <taxon>Stylosanthes</taxon>
    </lineage>
</organism>
<name>A0ABU6Z439_9FABA</name>
<accession>A0ABU6Z439</accession>
<evidence type="ECO:0000313" key="2">
    <source>
        <dbReference type="Proteomes" id="UP001341840"/>
    </source>
</evidence>
<gene>
    <name evidence="1" type="ORF">PIB30_016986</name>
</gene>
<sequence length="89" mass="10410">MYEELMARPVKYSIEELCDKSANIPDENIVDNRPPNRQPVELTEDQFEDYFENFLPYMALAMKYYNNNRGDKAIFVLAGRGIYGFTSVE</sequence>
<proteinExistence type="predicted"/>